<dbReference type="OrthoDB" id="1114078at2759"/>
<protein>
    <submittedName>
        <fullName evidence="2">Uncharacterized protein</fullName>
    </submittedName>
</protein>
<proteinExistence type="predicted"/>
<evidence type="ECO:0000256" key="1">
    <source>
        <dbReference type="SAM" id="MobiDB-lite"/>
    </source>
</evidence>
<reference evidence="3" key="1">
    <citation type="journal article" date="2015" name="Nat. Plants">
        <title>Genome expansion of Arabis alpina linked with retrotransposition and reduced symmetric DNA methylation.</title>
        <authorList>
            <person name="Willing E.M."/>
            <person name="Rawat V."/>
            <person name="Mandakova T."/>
            <person name="Maumus F."/>
            <person name="James G.V."/>
            <person name="Nordstroem K.J."/>
            <person name="Becker C."/>
            <person name="Warthmann N."/>
            <person name="Chica C."/>
            <person name="Szarzynska B."/>
            <person name="Zytnicki M."/>
            <person name="Albani M.C."/>
            <person name="Kiefer C."/>
            <person name="Bergonzi S."/>
            <person name="Castaings L."/>
            <person name="Mateos J.L."/>
            <person name="Berns M.C."/>
            <person name="Bujdoso N."/>
            <person name="Piofczyk T."/>
            <person name="de Lorenzo L."/>
            <person name="Barrero-Sicilia C."/>
            <person name="Mateos I."/>
            <person name="Piednoel M."/>
            <person name="Hagmann J."/>
            <person name="Chen-Min-Tao R."/>
            <person name="Iglesias-Fernandez R."/>
            <person name="Schuster S.C."/>
            <person name="Alonso-Blanco C."/>
            <person name="Roudier F."/>
            <person name="Carbonero P."/>
            <person name="Paz-Ares J."/>
            <person name="Davis S.J."/>
            <person name="Pecinka A."/>
            <person name="Quesneville H."/>
            <person name="Colot V."/>
            <person name="Lysak M.A."/>
            <person name="Weigel D."/>
            <person name="Coupland G."/>
            <person name="Schneeberger K."/>
        </authorList>
    </citation>
    <scope>NUCLEOTIDE SEQUENCE [LARGE SCALE GENOMIC DNA]</scope>
    <source>
        <strain evidence="3">cv. Pajares</strain>
    </source>
</reference>
<gene>
    <name evidence="2" type="ORF">AALP_AAs70313U000100</name>
</gene>
<organism evidence="2 3">
    <name type="scientific">Arabis alpina</name>
    <name type="common">Alpine rock-cress</name>
    <dbReference type="NCBI Taxonomy" id="50452"/>
    <lineage>
        <taxon>Eukaryota</taxon>
        <taxon>Viridiplantae</taxon>
        <taxon>Streptophyta</taxon>
        <taxon>Embryophyta</taxon>
        <taxon>Tracheophyta</taxon>
        <taxon>Spermatophyta</taxon>
        <taxon>Magnoliopsida</taxon>
        <taxon>eudicotyledons</taxon>
        <taxon>Gunneridae</taxon>
        <taxon>Pentapetalae</taxon>
        <taxon>rosids</taxon>
        <taxon>malvids</taxon>
        <taxon>Brassicales</taxon>
        <taxon>Brassicaceae</taxon>
        <taxon>Arabideae</taxon>
        <taxon>Arabis</taxon>
    </lineage>
</organism>
<dbReference type="EMBL" id="KL974243">
    <property type="protein sequence ID" value="KFK23884.1"/>
    <property type="molecule type" value="Genomic_DNA"/>
</dbReference>
<dbReference type="Proteomes" id="UP000029120">
    <property type="component" value="Unassembled WGS sequence"/>
</dbReference>
<evidence type="ECO:0000313" key="3">
    <source>
        <dbReference type="Proteomes" id="UP000029120"/>
    </source>
</evidence>
<accession>A0A087G1Y2</accession>
<keyword evidence="3" id="KW-1185">Reference proteome</keyword>
<feature type="region of interest" description="Disordered" evidence="1">
    <location>
        <begin position="85"/>
        <end position="152"/>
    </location>
</feature>
<evidence type="ECO:0000313" key="2">
    <source>
        <dbReference type="EMBL" id="KFK23884.1"/>
    </source>
</evidence>
<dbReference type="Gramene" id="KFK23884">
    <property type="protein sequence ID" value="KFK23884"/>
    <property type="gene ID" value="AALP_AAs70313U000100"/>
</dbReference>
<sequence length="234" mass="24739">MRSSGGTDDPLTLGNVDGPLLITGPRAMTTQSLDVPSPKDPVALGCSYEALHPTPLDEAEGINVVVNGSGFHGADGTGVVDGMIPLNDEDPDLPSGNAFASSSSSGSSVFSDEDGDEGISVEVERTKKAKKVRKKTKSKVSPDPPRSSLSNAKSLRRLQKSCGISEEIELLVPTSADRVDAPPTGYMTLFENYFDQCMLCFPLPRFLMRYLAVHGVCLAQINPGASGTFLVSMC</sequence>
<feature type="compositionally biased region" description="Basic residues" evidence="1">
    <location>
        <begin position="127"/>
        <end position="138"/>
    </location>
</feature>
<name>A0A087G1Y2_ARAAL</name>
<feature type="compositionally biased region" description="Low complexity" evidence="1">
    <location>
        <begin position="95"/>
        <end position="110"/>
    </location>
</feature>
<dbReference type="AlphaFoldDB" id="A0A087G1Y2"/>